<evidence type="ECO:0000313" key="8">
    <source>
        <dbReference type="Proteomes" id="UP000184052"/>
    </source>
</evidence>
<proteinExistence type="predicted"/>
<feature type="transmembrane region" description="Helical" evidence="5">
    <location>
        <begin position="167"/>
        <end position="185"/>
    </location>
</feature>
<dbReference type="GO" id="GO:0071470">
    <property type="term" value="P:cellular response to osmotic stress"/>
    <property type="evidence" value="ECO:0007669"/>
    <property type="project" value="InterPro"/>
</dbReference>
<dbReference type="InterPro" id="IPR006685">
    <property type="entry name" value="MscS_channel_2nd"/>
</dbReference>
<dbReference type="Proteomes" id="UP000184052">
    <property type="component" value="Unassembled WGS sequence"/>
</dbReference>
<dbReference type="RefSeq" id="WP_073050596.1">
    <property type="nucleotide sequence ID" value="NZ_FQZL01000033.1"/>
</dbReference>
<keyword evidence="8" id="KW-1185">Reference proteome</keyword>
<keyword evidence="2 5" id="KW-0812">Transmembrane</keyword>
<dbReference type="Gene3D" id="2.30.30.60">
    <property type="match status" value="1"/>
</dbReference>
<dbReference type="InterPro" id="IPR030192">
    <property type="entry name" value="YbdG"/>
</dbReference>
<dbReference type="EMBL" id="FQZL01000033">
    <property type="protein sequence ID" value="SHJ72851.1"/>
    <property type="molecule type" value="Genomic_DNA"/>
</dbReference>
<feature type="domain" description="Mechanosensitive ion channel MscS" evidence="6">
    <location>
        <begin position="187"/>
        <end position="255"/>
    </location>
</feature>
<accession>A0A1M6LNR7</accession>
<gene>
    <name evidence="7" type="ORF">SAMN02745751_03232</name>
</gene>
<evidence type="ECO:0000256" key="2">
    <source>
        <dbReference type="ARBA" id="ARBA00022692"/>
    </source>
</evidence>
<dbReference type="InterPro" id="IPR010920">
    <property type="entry name" value="LSM_dom_sf"/>
</dbReference>
<feature type="transmembrane region" description="Helical" evidence="5">
    <location>
        <begin position="140"/>
        <end position="161"/>
    </location>
</feature>
<dbReference type="PANTHER" id="PTHR30414:SF0">
    <property type="entry name" value="MINICONDUCTANCE MECHANOSENSITIVE CHANNEL YBDG"/>
    <property type="match status" value="1"/>
</dbReference>
<dbReference type="GO" id="GO:0008381">
    <property type="term" value="F:mechanosensitive monoatomic ion channel activity"/>
    <property type="evidence" value="ECO:0007669"/>
    <property type="project" value="InterPro"/>
</dbReference>
<evidence type="ECO:0000256" key="5">
    <source>
        <dbReference type="SAM" id="Phobius"/>
    </source>
</evidence>
<dbReference type="AlphaFoldDB" id="A0A1M6LNR7"/>
<sequence length="396" mass="44160">MYELINHFLEEIWGSAMSRAAISAISYASSALIVFILCIFVDRITKGIIIRNVKRIVDKSKNTLDEVFYEKRVFHSLGHIAPGLVVYVFSNSFGDLHDIVKKLAFSYIVAIVLVSIFRSIDAIVAIYNRFDIAKGRPIKGVMQIVKIVVAVLGIGVIFVIFIGSTVATVLLGSIGGLSAVVLLIFRDSILGFVAGLQLSAGELLSIGDWLEMPKYGADGEVTDISLTKITVRNWDKTYTNIPAYRFLEDSFKNWKGMTQAGGRRIKRSLNIDLGTIGFVTEEEMKKLAGEGFIDEVQCEGKHTNVGLFRKYVEDYLRKNPNIYSEDFTLMVRQLPAGEHGLPLEIYCFVNDTAWVNYEGIQADIFDHIIATVPEFGLRIYQNPSGNDIKSMKVESA</sequence>
<keyword evidence="4 5" id="KW-0472">Membrane</keyword>
<reference evidence="7 8" key="1">
    <citation type="submission" date="2016-11" db="EMBL/GenBank/DDBJ databases">
        <authorList>
            <person name="Jaros S."/>
            <person name="Januszkiewicz K."/>
            <person name="Wedrychowicz H."/>
        </authorList>
    </citation>
    <scope>NUCLEOTIDE SEQUENCE [LARGE SCALE GENOMIC DNA]</scope>
    <source>
        <strain evidence="7 8">DSM 17477</strain>
    </source>
</reference>
<dbReference type="GO" id="GO:0005886">
    <property type="term" value="C:plasma membrane"/>
    <property type="evidence" value="ECO:0007669"/>
    <property type="project" value="TreeGrafter"/>
</dbReference>
<feature type="transmembrane region" description="Helical" evidence="5">
    <location>
        <begin position="73"/>
        <end position="93"/>
    </location>
</feature>
<evidence type="ECO:0000313" key="7">
    <source>
        <dbReference type="EMBL" id="SHJ72851.1"/>
    </source>
</evidence>
<dbReference type="OrthoDB" id="9775207at2"/>
<feature type="transmembrane region" description="Helical" evidence="5">
    <location>
        <begin position="105"/>
        <end position="128"/>
    </location>
</feature>
<comment type="subcellular location">
    <subcellularLocation>
        <location evidence="1">Membrane</location>
    </subcellularLocation>
</comment>
<evidence type="ECO:0000256" key="1">
    <source>
        <dbReference type="ARBA" id="ARBA00004370"/>
    </source>
</evidence>
<dbReference type="SUPFAM" id="SSF50182">
    <property type="entry name" value="Sm-like ribonucleoproteins"/>
    <property type="match status" value="1"/>
</dbReference>
<keyword evidence="3 5" id="KW-1133">Transmembrane helix</keyword>
<dbReference type="PANTHER" id="PTHR30414">
    <property type="entry name" value="MINICONDUCTANCE MECHANOSENSITIVE CHANNEL YBDG"/>
    <property type="match status" value="1"/>
</dbReference>
<evidence type="ECO:0000256" key="3">
    <source>
        <dbReference type="ARBA" id="ARBA00022989"/>
    </source>
</evidence>
<evidence type="ECO:0000259" key="6">
    <source>
        <dbReference type="Pfam" id="PF00924"/>
    </source>
</evidence>
<feature type="transmembrane region" description="Helical" evidence="5">
    <location>
        <begin position="20"/>
        <end position="41"/>
    </location>
</feature>
<dbReference type="Pfam" id="PF00924">
    <property type="entry name" value="MS_channel_2nd"/>
    <property type="match status" value="1"/>
</dbReference>
<organism evidence="7 8">
    <name type="scientific">Dethiosulfatibacter aminovorans DSM 17477</name>
    <dbReference type="NCBI Taxonomy" id="1121476"/>
    <lineage>
        <taxon>Bacteria</taxon>
        <taxon>Bacillati</taxon>
        <taxon>Bacillota</taxon>
        <taxon>Tissierellia</taxon>
        <taxon>Dethiosulfatibacter</taxon>
    </lineage>
</organism>
<dbReference type="InterPro" id="IPR023408">
    <property type="entry name" value="MscS_beta-dom_sf"/>
</dbReference>
<protein>
    <submittedName>
        <fullName evidence="7">Miniconductance mechanosensitive channel</fullName>
    </submittedName>
</protein>
<name>A0A1M6LNR7_9FIRM</name>
<evidence type="ECO:0000256" key="4">
    <source>
        <dbReference type="ARBA" id="ARBA00023136"/>
    </source>
</evidence>